<sequence>MVFPLAAITSVCAQLGELPTKSKGKLDGILVAKGNAWIEVKDDKGCPHRYLPGWIGGPPNRGGGYDQAVLSQLDEIPVGNRVQLTWHWDGHLRVDRLKLLRPYKRKGVTVGTILDKGDNWVEMGSSRFGIPFRYYAKWVGGLPERGGGYHEATLSSLEELQPDDKVKLTWVFDVRPRIVSFHGVEEEEDVFVPFYEKVDLFRPRPRPVIPSGPANPFDQVTPQTPNTVNPFDRGAASPFDHVSPNASPTAPSVSPFDMTPASSIDPVPGASNPFDQASPAPVSTPSPFDPNIPANPFDAQPSPVPANPLDR</sequence>
<dbReference type="EMBL" id="UINC01045933">
    <property type="protein sequence ID" value="SVB53287.1"/>
    <property type="molecule type" value="Genomic_DNA"/>
</dbReference>
<reference evidence="2" key="1">
    <citation type="submission" date="2018-05" db="EMBL/GenBank/DDBJ databases">
        <authorList>
            <person name="Lanie J.A."/>
            <person name="Ng W.-L."/>
            <person name="Kazmierczak K.M."/>
            <person name="Andrzejewski T.M."/>
            <person name="Davidsen T.M."/>
            <person name="Wayne K.J."/>
            <person name="Tettelin H."/>
            <person name="Glass J.I."/>
            <person name="Rusch D."/>
            <person name="Podicherti R."/>
            <person name="Tsui H.-C.T."/>
            <person name="Winkler M.E."/>
        </authorList>
    </citation>
    <scope>NUCLEOTIDE SEQUENCE</scope>
</reference>
<feature type="compositionally biased region" description="Polar residues" evidence="1">
    <location>
        <begin position="218"/>
        <end position="229"/>
    </location>
</feature>
<gene>
    <name evidence="2" type="ORF">METZ01_LOCUS206141</name>
</gene>
<evidence type="ECO:0000256" key="1">
    <source>
        <dbReference type="SAM" id="MobiDB-lite"/>
    </source>
</evidence>
<feature type="compositionally biased region" description="Pro residues" evidence="1">
    <location>
        <begin position="302"/>
        <end position="311"/>
    </location>
</feature>
<proteinExistence type="predicted"/>
<name>A0A382EU06_9ZZZZ</name>
<feature type="region of interest" description="Disordered" evidence="1">
    <location>
        <begin position="206"/>
        <end position="311"/>
    </location>
</feature>
<dbReference type="AlphaFoldDB" id="A0A382EU06"/>
<organism evidence="2">
    <name type="scientific">marine metagenome</name>
    <dbReference type="NCBI Taxonomy" id="408172"/>
    <lineage>
        <taxon>unclassified sequences</taxon>
        <taxon>metagenomes</taxon>
        <taxon>ecological metagenomes</taxon>
    </lineage>
</organism>
<accession>A0A382EU06</accession>
<evidence type="ECO:0000313" key="2">
    <source>
        <dbReference type="EMBL" id="SVB53287.1"/>
    </source>
</evidence>
<protein>
    <submittedName>
        <fullName evidence="2">Uncharacterized protein</fullName>
    </submittedName>
</protein>